<proteinExistence type="predicted"/>
<evidence type="ECO:0000313" key="1">
    <source>
        <dbReference type="EMBL" id="SDZ03171.1"/>
    </source>
</evidence>
<evidence type="ECO:0000313" key="2">
    <source>
        <dbReference type="Proteomes" id="UP000199230"/>
    </source>
</evidence>
<gene>
    <name evidence="1" type="ORF">SAMN05192546_10721</name>
</gene>
<dbReference type="SUPFAM" id="SSF53098">
    <property type="entry name" value="Ribonuclease H-like"/>
    <property type="match status" value="1"/>
</dbReference>
<organism evidence="1 2">
    <name type="scientific">Tindallia californiensis</name>
    <dbReference type="NCBI Taxonomy" id="159292"/>
    <lineage>
        <taxon>Bacteria</taxon>
        <taxon>Bacillati</taxon>
        <taxon>Bacillota</taxon>
        <taxon>Clostridia</taxon>
        <taxon>Peptostreptococcales</taxon>
        <taxon>Tindalliaceae</taxon>
        <taxon>Tindallia</taxon>
    </lineage>
</organism>
<dbReference type="InterPro" id="IPR012337">
    <property type="entry name" value="RNaseH-like_sf"/>
</dbReference>
<protein>
    <recommendedName>
        <fullName evidence="3">Transposase</fullName>
    </recommendedName>
</protein>
<evidence type="ECO:0008006" key="3">
    <source>
        <dbReference type="Google" id="ProtNLM"/>
    </source>
</evidence>
<dbReference type="OrthoDB" id="568465at2"/>
<accession>A0A1H3PQE1</accession>
<dbReference type="Proteomes" id="UP000199230">
    <property type="component" value="Unassembled WGS sequence"/>
</dbReference>
<dbReference type="AlphaFoldDB" id="A0A1H3PQE1"/>
<reference evidence="1 2" key="1">
    <citation type="submission" date="2016-10" db="EMBL/GenBank/DDBJ databases">
        <authorList>
            <person name="de Groot N.N."/>
        </authorList>
    </citation>
    <scope>NUCLEOTIDE SEQUENCE [LARGE SCALE GENOMIC DNA]</scope>
    <source>
        <strain evidence="1 2">APO</strain>
    </source>
</reference>
<sequence length="95" mass="11196">MKQEGLVSKYTTKQFKPSKQAINESEAKNIADRKFDERAELDLMVSDLTYVRIKNKWNYICVLMDLFNREIFGCSTGQKRRAPCNESICFHEMKH</sequence>
<name>A0A1H3PQE1_9FIRM</name>
<keyword evidence="2" id="KW-1185">Reference proteome</keyword>
<dbReference type="RefSeq" id="WP_093314165.1">
    <property type="nucleotide sequence ID" value="NZ_FNPV01000007.1"/>
</dbReference>
<dbReference type="EMBL" id="FNPV01000007">
    <property type="protein sequence ID" value="SDZ03171.1"/>
    <property type="molecule type" value="Genomic_DNA"/>
</dbReference>